<dbReference type="AlphaFoldDB" id="A0A383DQH3"/>
<evidence type="ECO:0000313" key="7">
    <source>
        <dbReference type="EMBL" id="SVE46108.1"/>
    </source>
</evidence>
<evidence type="ECO:0000256" key="2">
    <source>
        <dbReference type="ARBA" id="ARBA00009695"/>
    </source>
</evidence>
<feature type="domain" description="RecX first three-helical" evidence="6">
    <location>
        <begin position="68"/>
        <end position="107"/>
    </location>
</feature>
<feature type="non-terminal residue" evidence="7">
    <location>
        <position position="165"/>
    </location>
</feature>
<organism evidence="7">
    <name type="scientific">marine metagenome</name>
    <dbReference type="NCBI Taxonomy" id="408172"/>
    <lineage>
        <taxon>unclassified sequences</taxon>
        <taxon>metagenomes</taxon>
        <taxon>ecological metagenomes</taxon>
    </lineage>
</organism>
<feature type="domain" description="RecX second three-helical" evidence="5">
    <location>
        <begin position="114"/>
        <end position="154"/>
    </location>
</feature>
<dbReference type="InterPro" id="IPR036388">
    <property type="entry name" value="WH-like_DNA-bd_sf"/>
</dbReference>
<dbReference type="InterPro" id="IPR003783">
    <property type="entry name" value="Regulatory_RecX"/>
</dbReference>
<dbReference type="InterPro" id="IPR053924">
    <property type="entry name" value="RecX_HTH_2nd"/>
</dbReference>
<evidence type="ECO:0000259" key="5">
    <source>
        <dbReference type="Pfam" id="PF02631"/>
    </source>
</evidence>
<evidence type="ECO:0000259" key="6">
    <source>
        <dbReference type="Pfam" id="PF21982"/>
    </source>
</evidence>
<evidence type="ECO:0000256" key="3">
    <source>
        <dbReference type="ARBA" id="ARBA00018111"/>
    </source>
</evidence>
<keyword evidence="4" id="KW-0963">Cytoplasm</keyword>
<reference evidence="7" key="1">
    <citation type="submission" date="2018-05" db="EMBL/GenBank/DDBJ databases">
        <authorList>
            <person name="Lanie J.A."/>
            <person name="Ng W.-L."/>
            <person name="Kazmierczak K.M."/>
            <person name="Andrzejewski T.M."/>
            <person name="Davidsen T.M."/>
            <person name="Wayne K.J."/>
            <person name="Tettelin H."/>
            <person name="Glass J.I."/>
            <person name="Rusch D."/>
            <person name="Podicherti R."/>
            <person name="Tsui H.-C.T."/>
            <person name="Winkler M.E."/>
        </authorList>
    </citation>
    <scope>NUCLEOTIDE SEQUENCE</scope>
</reference>
<dbReference type="Pfam" id="PF02631">
    <property type="entry name" value="RecX_HTH2"/>
    <property type="match status" value="1"/>
</dbReference>
<proteinExistence type="inferred from homology"/>
<gene>
    <name evidence="7" type="ORF">METZ01_LOCUS498962</name>
</gene>
<dbReference type="InterPro" id="IPR053926">
    <property type="entry name" value="RecX_HTH_1st"/>
</dbReference>
<comment type="similarity">
    <text evidence="2">Belongs to the RecX family.</text>
</comment>
<comment type="subcellular location">
    <subcellularLocation>
        <location evidence="1">Cytoplasm</location>
    </subcellularLocation>
</comment>
<name>A0A383DQH3_9ZZZZ</name>
<dbReference type="Gene3D" id="1.10.10.10">
    <property type="entry name" value="Winged helix-like DNA-binding domain superfamily/Winged helix DNA-binding domain"/>
    <property type="match status" value="2"/>
</dbReference>
<dbReference type="PANTHER" id="PTHR33602:SF1">
    <property type="entry name" value="REGULATORY PROTEIN RECX FAMILY PROTEIN"/>
    <property type="match status" value="1"/>
</dbReference>
<protein>
    <recommendedName>
        <fullName evidence="3">Regulatory protein RecX</fullName>
    </recommendedName>
</protein>
<evidence type="ECO:0000256" key="1">
    <source>
        <dbReference type="ARBA" id="ARBA00004496"/>
    </source>
</evidence>
<dbReference type="GO" id="GO:0005737">
    <property type="term" value="C:cytoplasm"/>
    <property type="evidence" value="ECO:0007669"/>
    <property type="project" value="UniProtKB-SubCell"/>
</dbReference>
<sequence length="165" mass="18946">MMEQRSDADCELIVSIKAKGNRYLIQLDNGKQLKYHKEVVIGSEIKKGTFLTDSLLKKITAKEQEIEAHESAIRLLSFRARSVKELTERLQKKGLSIEIIDKEIDRLHDVGLLNDLEFAKLWVADRGNGRAPRSRQLLKLELRQHGIKDSILEEILDEIDDNENA</sequence>
<accession>A0A383DQH3</accession>
<dbReference type="Pfam" id="PF21982">
    <property type="entry name" value="RecX_HTH1"/>
    <property type="match status" value="1"/>
</dbReference>
<dbReference type="GO" id="GO:0006282">
    <property type="term" value="P:regulation of DNA repair"/>
    <property type="evidence" value="ECO:0007669"/>
    <property type="project" value="InterPro"/>
</dbReference>
<evidence type="ECO:0000256" key="4">
    <source>
        <dbReference type="ARBA" id="ARBA00022490"/>
    </source>
</evidence>
<dbReference type="PANTHER" id="PTHR33602">
    <property type="entry name" value="REGULATORY PROTEIN RECX FAMILY PROTEIN"/>
    <property type="match status" value="1"/>
</dbReference>
<dbReference type="EMBL" id="UINC01218889">
    <property type="protein sequence ID" value="SVE46108.1"/>
    <property type="molecule type" value="Genomic_DNA"/>
</dbReference>